<feature type="domain" description="GH64" evidence="2">
    <location>
        <begin position="8"/>
        <end position="378"/>
    </location>
</feature>
<proteinExistence type="predicted"/>
<dbReference type="EMBL" id="JPOX01000015">
    <property type="protein sequence ID" value="KFX47390.1"/>
    <property type="molecule type" value="Genomic_DNA"/>
</dbReference>
<dbReference type="AlphaFoldDB" id="A0A093V5F4"/>
<dbReference type="InterPro" id="IPR032477">
    <property type="entry name" value="Glyco_hydro_64"/>
</dbReference>
<dbReference type="InterPro" id="IPR037398">
    <property type="entry name" value="Glyco_hydro_64_fam"/>
</dbReference>
<dbReference type="eggNOG" id="ENOG502R3TN">
    <property type="taxonomic scope" value="Eukaryota"/>
</dbReference>
<organism evidence="3">
    <name type="scientific">Talaromyces marneffei PM1</name>
    <dbReference type="NCBI Taxonomy" id="1077442"/>
    <lineage>
        <taxon>Eukaryota</taxon>
        <taxon>Fungi</taxon>
        <taxon>Dikarya</taxon>
        <taxon>Ascomycota</taxon>
        <taxon>Pezizomycotina</taxon>
        <taxon>Eurotiomycetes</taxon>
        <taxon>Eurotiomycetidae</taxon>
        <taxon>Eurotiales</taxon>
        <taxon>Trichocomaceae</taxon>
        <taxon>Talaromyces</taxon>
        <taxon>Talaromyces sect. Talaromyces</taxon>
    </lineage>
</organism>
<feature type="compositionally biased region" description="Low complexity" evidence="1">
    <location>
        <begin position="426"/>
        <end position="440"/>
    </location>
</feature>
<protein>
    <submittedName>
        <fullName evidence="3">Glucan endo-1,3-beta-glucosidase</fullName>
    </submittedName>
</protein>
<evidence type="ECO:0000313" key="3">
    <source>
        <dbReference type="EMBL" id="KFX47390.1"/>
    </source>
</evidence>
<dbReference type="PROSITE" id="PS52006">
    <property type="entry name" value="GH64"/>
    <property type="match status" value="1"/>
</dbReference>
<name>A0A093V5F4_TALMA</name>
<dbReference type="Gene3D" id="3.30.920.50">
    <property type="entry name" value="Beta-1,3-glucanase, C-terminal domain"/>
    <property type="match status" value="1"/>
</dbReference>
<dbReference type="HOGENOM" id="CLU_032886_2_0_1"/>
<dbReference type="InterPro" id="IPR037176">
    <property type="entry name" value="Osmotin/thaumatin-like_sf"/>
</dbReference>
<comment type="caution">
    <text evidence="3">The sequence shown here is derived from an EMBL/GenBank/DDBJ whole genome shotgun (WGS) entry which is preliminary data.</text>
</comment>
<reference evidence="3" key="1">
    <citation type="journal article" date="2014" name="PLoS Genet.">
        <title>Signature Gene Expression Reveals Novel Clues to the Molecular Mechanisms of Dimorphic Transition in Penicillium marneffei.</title>
        <authorList>
            <person name="Yang E."/>
            <person name="Wang G."/>
            <person name="Cai J."/>
            <person name="Woo P.C."/>
            <person name="Lau S.K."/>
            <person name="Yuen K.-Y."/>
            <person name="Chow W.-N."/>
            <person name="Lin X."/>
        </authorList>
    </citation>
    <scope>NUCLEOTIDE SEQUENCE [LARGE SCALE GENOMIC DNA]</scope>
    <source>
        <strain evidence="3">PM1</strain>
    </source>
</reference>
<evidence type="ECO:0000259" key="2">
    <source>
        <dbReference type="PROSITE" id="PS52006"/>
    </source>
</evidence>
<evidence type="ECO:0000256" key="1">
    <source>
        <dbReference type="SAM" id="MobiDB-lite"/>
    </source>
</evidence>
<dbReference type="Gene3D" id="2.60.110.10">
    <property type="entry name" value="Thaumatin"/>
    <property type="match status" value="1"/>
</dbReference>
<accession>A0A093V5F4</accession>
<dbReference type="PANTHER" id="PTHR38165:SF1">
    <property type="entry name" value="GLUCANASE B"/>
    <property type="match status" value="1"/>
</dbReference>
<dbReference type="CDD" id="cd09220">
    <property type="entry name" value="GH64-GluB-like"/>
    <property type="match status" value="1"/>
</dbReference>
<dbReference type="InterPro" id="IPR042517">
    <property type="entry name" value="Glyco_hydro_64_N_2"/>
</dbReference>
<feature type="region of interest" description="Disordered" evidence="1">
    <location>
        <begin position="356"/>
        <end position="440"/>
    </location>
</feature>
<dbReference type="Pfam" id="PF16483">
    <property type="entry name" value="Glyco_hydro_64"/>
    <property type="match status" value="1"/>
</dbReference>
<sequence>MPRQNDTATTLNIALQNQTTSSNVNAYITGQAIDNNNALFLLQSDGKTAYYPTSPSSTLSALGANCAIPLGAPGNTVTVTIPHLAGARLWFVQDDTLTFYLNPGPALVEPSSANTADPNYNKYWDFCEFTYNSSQLYVNISYVDFVSLPISLTLTNTSNQTQHVSGMATNGLDTICSGLNDQQSKDNAGWNQLIIQKNGANLRANSPNTGISINSSLFSGYYQSYVDQVWSQYTNSTLTIDTQIDAGNVIGQVSSDTFNFGNGAATYTKPSAVDIFGCSSGPFAPTGNQETDDITARLTAAFNRSTLLTNSNTPENEDASKYYQNAITNHYARIVHAANLDGRGYTFPYDDVAPTNGADQSGSIHDPNPQLLTVAVGGGNASTSAGTNHPSKTVLQTGGNQKSGQNNCGTRDNETSGGSSSDEQNGKGNKSGGNNSKQNGFLGFIKRLPCFN</sequence>
<dbReference type="PANTHER" id="PTHR38165">
    <property type="match status" value="1"/>
</dbReference>
<gene>
    <name evidence="3" type="ORF">GQ26_0151130</name>
</gene>
<feature type="compositionally biased region" description="Polar residues" evidence="1">
    <location>
        <begin position="381"/>
        <end position="423"/>
    </location>
</feature>